<feature type="region of interest" description="Disordered" evidence="2">
    <location>
        <begin position="1"/>
        <end position="59"/>
    </location>
</feature>
<dbReference type="Proteomes" id="UP000799764">
    <property type="component" value="Unassembled WGS sequence"/>
</dbReference>
<evidence type="ECO:0000256" key="1">
    <source>
        <dbReference type="SAM" id="Coils"/>
    </source>
</evidence>
<comment type="caution">
    <text evidence="3">The sequence shown here is derived from an EMBL/GenBank/DDBJ whole genome shotgun (WGS) entry which is preliminary data.</text>
</comment>
<evidence type="ECO:0000313" key="3">
    <source>
        <dbReference type="EMBL" id="KAF2451648.1"/>
    </source>
</evidence>
<protein>
    <submittedName>
        <fullName evidence="3">Uncharacterized protein</fullName>
    </submittedName>
</protein>
<organism evidence="3 4">
    <name type="scientific">Karstenula rhodostoma CBS 690.94</name>
    <dbReference type="NCBI Taxonomy" id="1392251"/>
    <lineage>
        <taxon>Eukaryota</taxon>
        <taxon>Fungi</taxon>
        <taxon>Dikarya</taxon>
        <taxon>Ascomycota</taxon>
        <taxon>Pezizomycotina</taxon>
        <taxon>Dothideomycetes</taxon>
        <taxon>Pleosporomycetidae</taxon>
        <taxon>Pleosporales</taxon>
        <taxon>Massarineae</taxon>
        <taxon>Didymosphaeriaceae</taxon>
        <taxon>Karstenula</taxon>
    </lineage>
</organism>
<feature type="coiled-coil region" evidence="1">
    <location>
        <begin position="128"/>
        <end position="173"/>
    </location>
</feature>
<proteinExistence type="predicted"/>
<dbReference type="AlphaFoldDB" id="A0A9P4PYI1"/>
<sequence length="596" mass="65794">MSTSKDLSGGAGSPSAPSENLKFVAQKSTATSRARVRKHAAPTRFPISTSSTPKRTATGGKLIQSAKGSVSTLNKAKQLAVVGSSTRRLGQGDRVLDGKAASTTRSIMSGRTSSPIAPRKPAYLRSDAEKWKTQYEELLKEAQKTQSEQDNSKRNLEKNVAEITKTLTDSENSREQAKIHAAILAEEVLATRLDLELFRQENCDLKLEKERLSTQVNDASVVIKDLQTRANLAGELQTELNSLRNVRLPLLEQENKALKQELRHMLQIVETPPDTLKCVPSRVQTTPMDACHCEAHGNTEALSNFLRESQMYIKQLEYNFQWIGDMYADAVFEVDGLENHVAVLQTTADHLKEKYNDLIYGNVQRTEDAQNLQEEKRVLRVVNSSTGTDSSAYTASTASVTSVHATLAGVVAAVQTEPSLPCKPESKFSETPRIEAEPHLMPRFSAMNMANTATHSIDSAPISKPQAPLDRDLQVTINIEPTDQSKLSLLERLTAITTKGTSFKIHGPAEIAKALAHGMEDAQARARNNEAKVLELQQMMWANVSEMERMKKKACSMIEHKTLVDQLAAMEARLHMQDMLLADNGRQLAQLRKDAS</sequence>
<evidence type="ECO:0000256" key="2">
    <source>
        <dbReference type="SAM" id="MobiDB-lite"/>
    </source>
</evidence>
<evidence type="ECO:0000313" key="4">
    <source>
        <dbReference type="Proteomes" id="UP000799764"/>
    </source>
</evidence>
<feature type="coiled-coil region" evidence="1">
    <location>
        <begin position="209"/>
        <end position="268"/>
    </location>
</feature>
<keyword evidence="1" id="KW-0175">Coiled coil</keyword>
<keyword evidence="4" id="KW-1185">Reference proteome</keyword>
<feature type="compositionally biased region" description="Polar residues" evidence="2">
    <location>
        <begin position="46"/>
        <end position="55"/>
    </location>
</feature>
<gene>
    <name evidence="3" type="ORF">P171DRAFT_515631</name>
</gene>
<reference evidence="3" key="1">
    <citation type="journal article" date="2020" name="Stud. Mycol.">
        <title>101 Dothideomycetes genomes: a test case for predicting lifestyles and emergence of pathogens.</title>
        <authorList>
            <person name="Haridas S."/>
            <person name="Albert R."/>
            <person name="Binder M."/>
            <person name="Bloem J."/>
            <person name="Labutti K."/>
            <person name="Salamov A."/>
            <person name="Andreopoulos B."/>
            <person name="Baker S."/>
            <person name="Barry K."/>
            <person name="Bills G."/>
            <person name="Bluhm B."/>
            <person name="Cannon C."/>
            <person name="Castanera R."/>
            <person name="Culley D."/>
            <person name="Daum C."/>
            <person name="Ezra D."/>
            <person name="Gonzalez J."/>
            <person name="Henrissat B."/>
            <person name="Kuo A."/>
            <person name="Liang C."/>
            <person name="Lipzen A."/>
            <person name="Lutzoni F."/>
            <person name="Magnuson J."/>
            <person name="Mondo S."/>
            <person name="Nolan M."/>
            <person name="Ohm R."/>
            <person name="Pangilinan J."/>
            <person name="Park H.-J."/>
            <person name="Ramirez L."/>
            <person name="Alfaro M."/>
            <person name="Sun H."/>
            <person name="Tritt A."/>
            <person name="Yoshinaga Y."/>
            <person name="Zwiers L.-H."/>
            <person name="Turgeon B."/>
            <person name="Goodwin S."/>
            <person name="Spatafora J."/>
            <person name="Crous P."/>
            <person name="Grigoriev I."/>
        </authorList>
    </citation>
    <scope>NUCLEOTIDE SEQUENCE</scope>
    <source>
        <strain evidence="3">CBS 690.94</strain>
    </source>
</reference>
<accession>A0A9P4PYI1</accession>
<dbReference type="EMBL" id="MU001492">
    <property type="protein sequence ID" value="KAF2451648.1"/>
    <property type="molecule type" value="Genomic_DNA"/>
</dbReference>
<dbReference type="OrthoDB" id="3795504at2759"/>
<name>A0A9P4PYI1_9PLEO</name>